<dbReference type="InterPro" id="IPR032063">
    <property type="entry name" value="MavL-like"/>
</dbReference>
<evidence type="ECO:0000259" key="10">
    <source>
        <dbReference type="Pfam" id="PF04108"/>
    </source>
</evidence>
<keyword evidence="6" id="KW-0072">Autophagy</keyword>
<keyword evidence="8" id="KW-0175">Coiled coil</keyword>
<proteinExistence type="inferred from homology"/>
<evidence type="ECO:0000256" key="4">
    <source>
        <dbReference type="ARBA" id="ARBA00013806"/>
    </source>
</evidence>
<evidence type="ECO:0000256" key="2">
    <source>
        <dbReference type="ARBA" id="ARBA00004623"/>
    </source>
</evidence>
<dbReference type="InterPro" id="IPR007240">
    <property type="entry name" value="Atg17"/>
</dbReference>
<organism evidence="11 12">
    <name type="scientific">Hortaea werneckii</name>
    <name type="common">Black yeast</name>
    <name type="synonym">Cladosporium werneckii</name>
    <dbReference type="NCBI Taxonomy" id="91943"/>
    <lineage>
        <taxon>Eukaryota</taxon>
        <taxon>Fungi</taxon>
        <taxon>Dikarya</taxon>
        <taxon>Ascomycota</taxon>
        <taxon>Pezizomycotina</taxon>
        <taxon>Dothideomycetes</taxon>
        <taxon>Dothideomycetidae</taxon>
        <taxon>Mycosphaerellales</taxon>
        <taxon>Teratosphaeriaceae</taxon>
        <taxon>Hortaea</taxon>
    </lineage>
</organism>
<dbReference type="Proteomes" id="UP000281677">
    <property type="component" value="Unassembled WGS sequence"/>
</dbReference>
<dbReference type="GO" id="GO:0030295">
    <property type="term" value="F:protein kinase activator activity"/>
    <property type="evidence" value="ECO:0007669"/>
    <property type="project" value="TreeGrafter"/>
</dbReference>
<dbReference type="GO" id="GO:1990316">
    <property type="term" value="C:Atg1/ULK1 kinase complex"/>
    <property type="evidence" value="ECO:0007669"/>
    <property type="project" value="TreeGrafter"/>
</dbReference>
<feature type="coiled-coil region" evidence="8">
    <location>
        <begin position="318"/>
        <end position="345"/>
    </location>
</feature>
<protein>
    <recommendedName>
        <fullName evidence="4">Autophagy-related protein 17</fullName>
    </recommendedName>
</protein>
<feature type="coiled-coil region" evidence="8">
    <location>
        <begin position="426"/>
        <end position="457"/>
    </location>
</feature>
<comment type="subcellular location">
    <subcellularLocation>
        <location evidence="1">Cytoplasm</location>
    </subcellularLocation>
    <subcellularLocation>
        <location evidence="2">Preautophagosomal structure membrane</location>
        <topology evidence="2">Peripheral membrane protein</topology>
    </subcellularLocation>
</comment>
<comment type="caution">
    <text evidence="11">The sequence shown here is derived from an EMBL/GenBank/DDBJ whole genome shotgun (WGS) entry which is preliminary data.</text>
</comment>
<dbReference type="PANTHER" id="PTHR28005">
    <property type="entry name" value="AUTOPHAGY-RELATED PROTEIN 17"/>
    <property type="match status" value="1"/>
</dbReference>
<dbReference type="EMBL" id="QWIT01000605">
    <property type="protein sequence ID" value="RMZ22045.1"/>
    <property type="molecule type" value="Genomic_DNA"/>
</dbReference>
<dbReference type="GO" id="GO:0034045">
    <property type="term" value="C:phagophore assembly site membrane"/>
    <property type="evidence" value="ECO:0007669"/>
    <property type="project" value="UniProtKB-SubCell"/>
</dbReference>
<dbReference type="GO" id="GO:0034727">
    <property type="term" value="P:piecemeal microautophagy of the nucleus"/>
    <property type="evidence" value="ECO:0007669"/>
    <property type="project" value="TreeGrafter"/>
</dbReference>
<evidence type="ECO:0000313" key="11">
    <source>
        <dbReference type="EMBL" id="RMZ22045.1"/>
    </source>
</evidence>
<dbReference type="VEuPathDB" id="FungiDB:BTJ68_09423"/>
<evidence type="ECO:0000256" key="1">
    <source>
        <dbReference type="ARBA" id="ARBA00004496"/>
    </source>
</evidence>
<evidence type="ECO:0000256" key="8">
    <source>
        <dbReference type="SAM" id="Coils"/>
    </source>
</evidence>
<sequence>MSSSEESSEASASPSPPASPEASNQQPLEPPSLERLVLHFIHAKRSLSASALLSRAGELVTGSRSLLEEIAVLNARSAFARRAVDEQVETLAAIRDSVGDVGDLATDEFQNVVDGVDEAHGRLERTLAGLKGRAVDAELQRPGSSEENETEEQSEPTEKNLYDFIQESTHTDLEASIRGLVDEFGVVKNIFDRDLRQYNRHLQDISDTLSHADSHPTSDPQAKQTLYDDPTPSIPKLFRAMDGHAAQMAELFSSLIKHYDLCVTALKHTEGGGEAAKQAVQAEHLSAQNPAGGEESLYKKTVPEPIDEEERKQMLRVVEGDATEVEDVLNELHELSEEVESSYEKLHSSTARARSTHSSLRVVLGKLHEIQSALPSHLEASKTFRASWDEIRSSIASKTKELASLASFYDDFSAAYSKVLREVDRRNAAEAQARKLAAKAQRELDKLYEADKEAREDFLEDVGGSLPRDIWPRAGDAFLNIFKFVNVAGMNKIISPQLRPITTDMDSVLSRARNLAVKPPITTNSIASFDPNTSRNDAEGTRIVVHSRFPALIEAFLTHKREHGSTYEKALYIASFTWRDEVARLIEKRPLVFVGGSDTTVLRNGASIPGNSCEEWDRNGTNEQHRNQVLTLEEYLSYDEIMLGSLIGVSGPSHFINDGGRYNCGEPGQPGTFEPRGYIVGLVGARFERKDRMDDAFMTPSSTEPKMHPRLREAFYDFLRCAKDESVSFDVEMYKARMSITAETLLLEADLRARETGSGRKARVYVVGLGLGVWQHHPKQVEWYINTFAFLLAALDLRNIGTVEFAYISRVPSTTQDHITETAAKKGIRVLFSQRNPAAKFRTEETAEVLVLSYAWDGNAFPGNEYWFGSLCGSGDPAAACMSTVGELHNPLVNPGFTGRVQVLNRDG</sequence>
<keyword evidence="5" id="KW-0963">Cytoplasm</keyword>
<dbReference type="GO" id="GO:0000422">
    <property type="term" value="P:autophagy of mitochondrion"/>
    <property type="evidence" value="ECO:0007669"/>
    <property type="project" value="TreeGrafter"/>
</dbReference>
<evidence type="ECO:0000256" key="5">
    <source>
        <dbReference type="ARBA" id="ARBA00022490"/>
    </source>
</evidence>
<keyword evidence="7" id="KW-0472">Membrane</keyword>
<dbReference type="Pfam" id="PF16062">
    <property type="entry name" value="MavL-like"/>
    <property type="match status" value="2"/>
</dbReference>
<dbReference type="AlphaFoldDB" id="A0A3M7I9L4"/>
<feature type="domain" description="Autophagy protein ATG17-like" evidence="10">
    <location>
        <begin position="46"/>
        <end position="464"/>
    </location>
</feature>
<dbReference type="VEuPathDB" id="FungiDB:BTJ68_09424"/>
<feature type="region of interest" description="Disordered" evidence="9">
    <location>
        <begin position="1"/>
        <end position="31"/>
    </location>
</feature>
<accession>A0A3M7I9L4</accession>
<evidence type="ECO:0000256" key="7">
    <source>
        <dbReference type="ARBA" id="ARBA00023136"/>
    </source>
</evidence>
<feature type="region of interest" description="Disordered" evidence="9">
    <location>
        <begin position="209"/>
        <end position="229"/>
    </location>
</feature>
<evidence type="ECO:0000256" key="3">
    <source>
        <dbReference type="ARBA" id="ARBA00006259"/>
    </source>
</evidence>
<evidence type="ECO:0000313" key="12">
    <source>
        <dbReference type="Proteomes" id="UP000281677"/>
    </source>
</evidence>
<reference evidence="11 12" key="1">
    <citation type="journal article" date="2018" name="BMC Genomics">
        <title>Genomic evidence for intraspecific hybridization in a clonal and extremely halotolerant yeast.</title>
        <authorList>
            <person name="Gostincar C."/>
            <person name="Stajich J.E."/>
            <person name="Zupancic J."/>
            <person name="Zalar P."/>
            <person name="Gunde-Cimerman N."/>
        </authorList>
    </citation>
    <scope>NUCLEOTIDE SEQUENCE [LARGE SCALE GENOMIC DNA]</scope>
    <source>
        <strain evidence="11 12">EXF-120</strain>
    </source>
</reference>
<evidence type="ECO:0000256" key="9">
    <source>
        <dbReference type="SAM" id="MobiDB-lite"/>
    </source>
</evidence>
<dbReference type="OrthoDB" id="1937984at2759"/>
<dbReference type="Pfam" id="PF04108">
    <property type="entry name" value="ATG17_like"/>
    <property type="match status" value="1"/>
</dbReference>
<dbReference type="InterPro" id="IPR045326">
    <property type="entry name" value="ATG17-like_dom"/>
</dbReference>
<gene>
    <name evidence="11" type="ORF">D0859_13930</name>
</gene>
<evidence type="ECO:0000256" key="6">
    <source>
        <dbReference type="ARBA" id="ARBA00023006"/>
    </source>
</evidence>
<comment type="similarity">
    <text evidence="3">Belongs to the ATG17 family.</text>
</comment>
<feature type="compositionally biased region" description="Acidic residues" evidence="9">
    <location>
        <begin position="146"/>
        <end position="155"/>
    </location>
</feature>
<dbReference type="GO" id="GO:0060090">
    <property type="term" value="F:molecular adaptor activity"/>
    <property type="evidence" value="ECO:0007669"/>
    <property type="project" value="TreeGrafter"/>
</dbReference>
<feature type="compositionally biased region" description="Low complexity" evidence="9">
    <location>
        <begin position="1"/>
        <end position="13"/>
    </location>
</feature>
<name>A0A3M7I9L4_HORWE</name>
<feature type="region of interest" description="Disordered" evidence="9">
    <location>
        <begin position="136"/>
        <end position="157"/>
    </location>
</feature>
<dbReference type="PANTHER" id="PTHR28005:SF1">
    <property type="entry name" value="AUTOPHAGY-RELATED PROTEIN 17"/>
    <property type="match status" value="1"/>
</dbReference>
<dbReference type="GO" id="GO:0000045">
    <property type="term" value="P:autophagosome assembly"/>
    <property type="evidence" value="ECO:0007669"/>
    <property type="project" value="TreeGrafter"/>
</dbReference>